<accession>A0A0K2CNC6</accession>
<dbReference type="RefSeq" id="YP_009199239.1">
    <property type="nucleotide sequence ID" value="NC_028805.1"/>
</dbReference>
<dbReference type="EMBL" id="KT151955">
    <property type="protein sequence ID" value="ALA07307.1"/>
    <property type="molecule type" value="Genomic_DNA"/>
</dbReference>
<gene>
    <name evidence="1" type="ORF">JENST_178</name>
</gene>
<name>A0A0K2CNC6_9CAUD</name>
<evidence type="ECO:0000313" key="1">
    <source>
        <dbReference type="EMBL" id="ALA07307.1"/>
    </source>
</evidence>
<organism evidence="1 2">
    <name type="scientific">Brevibacillus phage Jenst</name>
    <dbReference type="NCBI Taxonomy" id="1691954"/>
    <lineage>
        <taxon>Viruses</taxon>
        <taxon>Duplodnaviria</taxon>
        <taxon>Heunggongvirae</taxon>
        <taxon>Uroviricota</taxon>
        <taxon>Caudoviricetes</taxon>
        <taxon>Jenstvirus</taxon>
        <taxon>Jenstvirus jenst</taxon>
    </lineage>
</organism>
<proteinExistence type="predicted"/>
<protein>
    <submittedName>
        <fullName evidence="1">Uncharacterized protein</fullName>
    </submittedName>
</protein>
<sequence>MIVVERLGNYKVAKDGTSYYRVFRGRKRIGSFLQLEDASKYMNSDHARTQAQT</sequence>
<dbReference type="KEGG" id="vg:26626126"/>
<keyword evidence="2" id="KW-1185">Reference proteome</keyword>
<dbReference type="GeneID" id="26626126"/>
<evidence type="ECO:0000313" key="2">
    <source>
        <dbReference type="Proteomes" id="UP000208104"/>
    </source>
</evidence>
<reference evidence="1 2" key="1">
    <citation type="journal article" date="2015" name="Genome Announc.">
        <title>Genome Sequences of Five Additional Brevibacillus laterosporus Bacteriophages.</title>
        <authorList>
            <person name="Merrill B.D."/>
            <person name="Berg J.A."/>
            <person name="Graves K.A."/>
            <person name="Ward A.T."/>
            <person name="Hilton J.A."/>
            <person name="Wake B.N."/>
            <person name="Grose J.H."/>
            <person name="Breakwell D.P."/>
            <person name="Burnett S.H."/>
        </authorList>
    </citation>
    <scope>NUCLEOTIDE SEQUENCE [LARGE SCALE GENOMIC DNA]</scope>
</reference>
<dbReference type="Proteomes" id="UP000208104">
    <property type="component" value="Segment"/>
</dbReference>